<feature type="transmembrane region" description="Helical" evidence="10">
    <location>
        <begin position="460"/>
        <end position="481"/>
    </location>
</feature>
<keyword evidence="9" id="KW-0807">Transducer</keyword>
<feature type="transmembrane region" description="Helical" evidence="10">
    <location>
        <begin position="127"/>
        <end position="150"/>
    </location>
</feature>
<organism evidence="11 12">
    <name type="scientific">Cotesia glomerata</name>
    <name type="common">Lepidopteran parasitic wasp</name>
    <name type="synonym">Apanteles glomeratus</name>
    <dbReference type="NCBI Taxonomy" id="32391"/>
    <lineage>
        <taxon>Eukaryota</taxon>
        <taxon>Metazoa</taxon>
        <taxon>Ecdysozoa</taxon>
        <taxon>Arthropoda</taxon>
        <taxon>Hexapoda</taxon>
        <taxon>Insecta</taxon>
        <taxon>Pterygota</taxon>
        <taxon>Neoptera</taxon>
        <taxon>Endopterygota</taxon>
        <taxon>Hymenoptera</taxon>
        <taxon>Apocrita</taxon>
        <taxon>Ichneumonoidea</taxon>
        <taxon>Braconidae</taxon>
        <taxon>Microgastrinae</taxon>
        <taxon>Cotesia</taxon>
    </lineage>
</organism>
<feature type="transmembrane region" description="Helical" evidence="10">
    <location>
        <begin position="304"/>
        <end position="326"/>
    </location>
</feature>
<keyword evidence="4 10" id="KW-0812">Transmembrane</keyword>
<dbReference type="InterPro" id="IPR004117">
    <property type="entry name" value="7tm6_olfct_rcpt"/>
</dbReference>
<keyword evidence="8" id="KW-0675">Receptor</keyword>
<evidence type="ECO:0000256" key="8">
    <source>
        <dbReference type="ARBA" id="ARBA00023170"/>
    </source>
</evidence>
<evidence type="ECO:0000256" key="2">
    <source>
        <dbReference type="ARBA" id="ARBA00022475"/>
    </source>
</evidence>
<feature type="transmembrane region" description="Helical" evidence="10">
    <location>
        <begin position="393"/>
        <end position="412"/>
    </location>
</feature>
<dbReference type="GO" id="GO:0005549">
    <property type="term" value="F:odorant binding"/>
    <property type="evidence" value="ECO:0007669"/>
    <property type="project" value="InterPro"/>
</dbReference>
<keyword evidence="12" id="KW-1185">Reference proteome</keyword>
<evidence type="ECO:0000256" key="3">
    <source>
        <dbReference type="ARBA" id="ARBA00022606"/>
    </source>
</evidence>
<evidence type="ECO:0000256" key="7">
    <source>
        <dbReference type="ARBA" id="ARBA00023136"/>
    </source>
</evidence>
<keyword evidence="2" id="KW-1003">Cell membrane</keyword>
<evidence type="ECO:0000256" key="5">
    <source>
        <dbReference type="ARBA" id="ARBA00022725"/>
    </source>
</evidence>
<keyword evidence="3" id="KW-0716">Sensory transduction</keyword>
<keyword evidence="5" id="KW-0552">Olfaction</keyword>
<proteinExistence type="predicted"/>
<evidence type="ECO:0000256" key="10">
    <source>
        <dbReference type="SAM" id="Phobius"/>
    </source>
</evidence>
<dbReference type="GO" id="GO:0007165">
    <property type="term" value="P:signal transduction"/>
    <property type="evidence" value="ECO:0007669"/>
    <property type="project" value="UniProtKB-KW"/>
</dbReference>
<feature type="transmembrane region" description="Helical" evidence="10">
    <location>
        <begin position="338"/>
        <end position="356"/>
    </location>
</feature>
<gene>
    <name evidence="11" type="ORF">KQX54_017733</name>
</gene>
<dbReference type="EMBL" id="JAHXZJ010002609">
    <property type="protein sequence ID" value="KAH0540491.1"/>
    <property type="molecule type" value="Genomic_DNA"/>
</dbReference>
<evidence type="ECO:0008006" key="13">
    <source>
        <dbReference type="Google" id="ProtNLM"/>
    </source>
</evidence>
<accession>A0AAV7I264</accession>
<reference evidence="11 12" key="1">
    <citation type="journal article" date="2021" name="J. Hered.">
        <title>A chromosome-level genome assembly of the parasitoid wasp, Cotesia glomerata (Hymenoptera: Braconidae).</title>
        <authorList>
            <person name="Pinto B.J."/>
            <person name="Weis J.J."/>
            <person name="Gamble T."/>
            <person name="Ode P.J."/>
            <person name="Paul R."/>
            <person name="Zaspel J.M."/>
        </authorList>
    </citation>
    <scope>NUCLEOTIDE SEQUENCE [LARGE SCALE GENOMIC DNA]</scope>
    <source>
        <strain evidence="11">CgM1</strain>
    </source>
</reference>
<sequence>MYASSVFYAGILPFMSPGMKNEDNITMRNLAYPCHFIIFNEHESPAYEIVFFIQCCCSFVMASITNGACNLATVFIMHACGQLEILTSWLNNIRNNDSKSKDMYSKYSAVIEQHATTLRFINKVEKLFQQICFVEVVGCTLNICLLGYYTLIGWSQNDTGGVVTYLLLLTSFVYNIFLYCYMGEMLTQKCQGVSNVVYLTDWYELPVKLARGFILSIVIAQNYEPLKAGKLIYLSINTFGTSVLYFQVITIMRNEIEIIGPIPDLTEQSKSDIKYSIELIRWFLTPIGIWPTSSGTCEKILSEILVIVSFCLICFLLIPCSLHTFLNEKDPRMKMKMIGPLSFCLMAISKYCFLVMRKEKIRECLKHIQIDWRRVQLSTERDVMLTNAKEGRFIANLSATFMYGGGFFYHTIMPLTAGSFVTPDNITIRPLTYQVYDPLFAAQKTPSYEIVFTIQWFSGFVLYSITIGTCSLAAVFVLHACGQLKIVMSRLENLIDGTNEKMTDILESRIAQIVQLHLRAFNFIVRTEKILNEVCLIEFIGCTMNICFLGYYFMTEFERAETIATVTYCVLLVSFTFNIFILCYIGEMLTQQGLKVGLTAYMINWYELSGRKARDLILLLAIANYPNSITAGRMAELSYNSFCGILKSAAAYLNLLRTVVM</sequence>
<comment type="subcellular location">
    <subcellularLocation>
        <location evidence="1">Cell membrane</location>
        <topology evidence="1">Multi-pass membrane protein</topology>
    </subcellularLocation>
</comment>
<evidence type="ECO:0000313" key="12">
    <source>
        <dbReference type="Proteomes" id="UP000826195"/>
    </source>
</evidence>
<dbReference type="PANTHER" id="PTHR21137">
    <property type="entry name" value="ODORANT RECEPTOR"/>
    <property type="match status" value="1"/>
</dbReference>
<evidence type="ECO:0000256" key="1">
    <source>
        <dbReference type="ARBA" id="ARBA00004651"/>
    </source>
</evidence>
<keyword evidence="6 10" id="KW-1133">Transmembrane helix</keyword>
<feature type="transmembrane region" description="Helical" evidence="10">
    <location>
        <begin position="565"/>
        <end position="585"/>
    </location>
</feature>
<feature type="transmembrane region" description="Helical" evidence="10">
    <location>
        <begin position="534"/>
        <end position="553"/>
    </location>
</feature>
<dbReference type="Pfam" id="PF02949">
    <property type="entry name" value="7tm_6"/>
    <property type="match status" value="2"/>
</dbReference>
<evidence type="ECO:0000256" key="4">
    <source>
        <dbReference type="ARBA" id="ARBA00022692"/>
    </source>
</evidence>
<dbReference type="AlphaFoldDB" id="A0AAV7I264"/>
<comment type="caution">
    <text evidence="11">The sequence shown here is derived from an EMBL/GenBank/DDBJ whole genome shotgun (WGS) entry which is preliminary data.</text>
</comment>
<name>A0AAV7I264_COTGL</name>
<evidence type="ECO:0000256" key="9">
    <source>
        <dbReference type="ARBA" id="ARBA00023224"/>
    </source>
</evidence>
<dbReference type="Proteomes" id="UP000826195">
    <property type="component" value="Unassembled WGS sequence"/>
</dbReference>
<keyword evidence="7 10" id="KW-0472">Membrane</keyword>
<evidence type="ECO:0000256" key="6">
    <source>
        <dbReference type="ARBA" id="ARBA00022989"/>
    </source>
</evidence>
<dbReference type="GO" id="GO:0005886">
    <property type="term" value="C:plasma membrane"/>
    <property type="evidence" value="ECO:0007669"/>
    <property type="project" value="UniProtKB-SubCell"/>
</dbReference>
<protein>
    <recommendedName>
        <fullName evidence="13">Odorant receptor</fullName>
    </recommendedName>
</protein>
<dbReference type="PANTHER" id="PTHR21137:SF35">
    <property type="entry name" value="ODORANT RECEPTOR 19A-RELATED"/>
    <property type="match status" value="1"/>
</dbReference>
<feature type="transmembrane region" description="Helical" evidence="10">
    <location>
        <begin position="162"/>
        <end position="181"/>
    </location>
</feature>
<evidence type="ECO:0000313" key="11">
    <source>
        <dbReference type="EMBL" id="KAH0540491.1"/>
    </source>
</evidence>
<dbReference type="GO" id="GO:0004984">
    <property type="term" value="F:olfactory receptor activity"/>
    <property type="evidence" value="ECO:0007669"/>
    <property type="project" value="InterPro"/>
</dbReference>